<name>A0A2G2Z455_CAPAN</name>
<dbReference type="Gramene" id="PHT76810">
    <property type="protein sequence ID" value="PHT76810"/>
    <property type="gene ID" value="T459_20332"/>
</dbReference>
<dbReference type="Proteomes" id="UP000222542">
    <property type="component" value="Unassembled WGS sequence"/>
</dbReference>
<dbReference type="PANTHER" id="PTHR31917">
    <property type="entry name" value="AGENET DOMAIN-CONTAINING PROTEIN-RELATED"/>
    <property type="match status" value="1"/>
</dbReference>
<reference evidence="2 3" key="2">
    <citation type="journal article" date="2017" name="Genome Biol.">
        <title>New reference genome sequences of hot pepper reveal the massive evolution of plant disease-resistance genes by retroduplication.</title>
        <authorList>
            <person name="Kim S."/>
            <person name="Park J."/>
            <person name="Yeom S.I."/>
            <person name="Kim Y.M."/>
            <person name="Seo E."/>
            <person name="Kim K.T."/>
            <person name="Kim M.S."/>
            <person name="Lee J.M."/>
            <person name="Cheong K."/>
            <person name="Shin H.S."/>
            <person name="Kim S.B."/>
            <person name="Han K."/>
            <person name="Lee J."/>
            <person name="Park M."/>
            <person name="Lee H.A."/>
            <person name="Lee H.Y."/>
            <person name="Lee Y."/>
            <person name="Oh S."/>
            <person name="Lee J.H."/>
            <person name="Choi E."/>
            <person name="Choi E."/>
            <person name="Lee S.E."/>
            <person name="Jeon J."/>
            <person name="Kim H."/>
            <person name="Choi G."/>
            <person name="Song H."/>
            <person name="Lee J."/>
            <person name="Lee S.C."/>
            <person name="Kwon J.K."/>
            <person name="Lee H.Y."/>
            <person name="Koo N."/>
            <person name="Hong Y."/>
            <person name="Kim R.W."/>
            <person name="Kang W.H."/>
            <person name="Huh J.H."/>
            <person name="Kang B.C."/>
            <person name="Yang T.J."/>
            <person name="Lee Y.H."/>
            <person name="Bennetzen J.L."/>
            <person name="Choi D."/>
        </authorList>
    </citation>
    <scope>NUCLEOTIDE SEQUENCE [LARGE SCALE GENOMIC DNA]</scope>
    <source>
        <strain evidence="3">cv. CM334</strain>
    </source>
</reference>
<organism evidence="2 3">
    <name type="scientific">Capsicum annuum</name>
    <name type="common">Capsicum pepper</name>
    <dbReference type="NCBI Taxonomy" id="4072"/>
    <lineage>
        <taxon>Eukaryota</taxon>
        <taxon>Viridiplantae</taxon>
        <taxon>Streptophyta</taxon>
        <taxon>Embryophyta</taxon>
        <taxon>Tracheophyta</taxon>
        <taxon>Spermatophyta</taxon>
        <taxon>Magnoliopsida</taxon>
        <taxon>eudicotyledons</taxon>
        <taxon>Gunneridae</taxon>
        <taxon>Pentapetalae</taxon>
        <taxon>asterids</taxon>
        <taxon>lamiids</taxon>
        <taxon>Solanales</taxon>
        <taxon>Solanaceae</taxon>
        <taxon>Solanoideae</taxon>
        <taxon>Capsiceae</taxon>
        <taxon>Capsicum</taxon>
    </lineage>
</organism>
<proteinExistence type="predicted"/>
<feature type="compositionally biased region" description="Basic and acidic residues" evidence="1">
    <location>
        <begin position="143"/>
        <end position="158"/>
    </location>
</feature>
<dbReference type="AlphaFoldDB" id="A0A2G2Z455"/>
<sequence length="280" mass="31107">MSDMLQQIINLLRQMTYLLQQYKTLVKDDLSGPLEEVVNLPELRPVPPEIRVNEFNLCEQVDAFDNDGWWIGMVTAKIGRKMAKLQTKQDWTKQVASAPVQLGGSSWGLELPFCDLSNDCSSVPNPTAKPRKVVGPGLAYDFGSKEKHDPRPQRRNDVDPPPQIMPSAYCYDRSGVVKQETPIETERRGYINSHVKSMAPYGMAAKLALDIAINIDNNPFYMMRAGVTKPNRVDGLITIDTNLLQAKSQYGGIGVAAAAATTVATHTKVGTVQYDMSRMY</sequence>
<evidence type="ECO:0000313" key="3">
    <source>
        <dbReference type="Proteomes" id="UP000222542"/>
    </source>
</evidence>
<comment type="caution">
    <text evidence="2">The sequence shown here is derived from an EMBL/GenBank/DDBJ whole genome shotgun (WGS) entry which is preliminary data.</text>
</comment>
<feature type="region of interest" description="Disordered" evidence="1">
    <location>
        <begin position="124"/>
        <end position="163"/>
    </location>
</feature>
<evidence type="ECO:0000256" key="1">
    <source>
        <dbReference type="SAM" id="MobiDB-lite"/>
    </source>
</evidence>
<accession>A0A2G2Z455</accession>
<gene>
    <name evidence="2" type="ORF">T459_20332</name>
</gene>
<keyword evidence="3" id="KW-1185">Reference proteome</keyword>
<reference evidence="2 3" key="1">
    <citation type="journal article" date="2014" name="Nat. Genet.">
        <title>Genome sequence of the hot pepper provides insights into the evolution of pungency in Capsicum species.</title>
        <authorList>
            <person name="Kim S."/>
            <person name="Park M."/>
            <person name="Yeom S.I."/>
            <person name="Kim Y.M."/>
            <person name="Lee J.M."/>
            <person name="Lee H.A."/>
            <person name="Seo E."/>
            <person name="Choi J."/>
            <person name="Cheong K."/>
            <person name="Kim K.T."/>
            <person name="Jung K."/>
            <person name="Lee G.W."/>
            <person name="Oh S.K."/>
            <person name="Bae C."/>
            <person name="Kim S.B."/>
            <person name="Lee H.Y."/>
            <person name="Kim S.Y."/>
            <person name="Kim M.S."/>
            <person name="Kang B.C."/>
            <person name="Jo Y.D."/>
            <person name="Yang H.B."/>
            <person name="Jeong H.J."/>
            <person name="Kang W.H."/>
            <person name="Kwon J.K."/>
            <person name="Shin C."/>
            <person name="Lim J.Y."/>
            <person name="Park J.H."/>
            <person name="Huh J.H."/>
            <person name="Kim J.S."/>
            <person name="Kim B.D."/>
            <person name="Cohen O."/>
            <person name="Paran I."/>
            <person name="Suh M.C."/>
            <person name="Lee S.B."/>
            <person name="Kim Y.K."/>
            <person name="Shin Y."/>
            <person name="Noh S.J."/>
            <person name="Park J."/>
            <person name="Seo Y.S."/>
            <person name="Kwon S.Y."/>
            <person name="Kim H.A."/>
            <person name="Park J.M."/>
            <person name="Kim H.J."/>
            <person name="Choi S.B."/>
            <person name="Bosland P.W."/>
            <person name="Reeves G."/>
            <person name="Jo S.H."/>
            <person name="Lee B.W."/>
            <person name="Cho H.T."/>
            <person name="Choi H.S."/>
            <person name="Lee M.S."/>
            <person name="Yu Y."/>
            <person name="Do Choi Y."/>
            <person name="Park B.S."/>
            <person name="van Deynze A."/>
            <person name="Ashrafi H."/>
            <person name="Hill T."/>
            <person name="Kim W.T."/>
            <person name="Pai H.S."/>
            <person name="Ahn H.K."/>
            <person name="Yeam I."/>
            <person name="Giovannoni J.J."/>
            <person name="Rose J.K."/>
            <person name="Sorensen I."/>
            <person name="Lee S.J."/>
            <person name="Kim R.W."/>
            <person name="Choi I.Y."/>
            <person name="Choi B.S."/>
            <person name="Lim J.S."/>
            <person name="Lee Y.H."/>
            <person name="Choi D."/>
        </authorList>
    </citation>
    <scope>NUCLEOTIDE SEQUENCE [LARGE SCALE GENOMIC DNA]</scope>
    <source>
        <strain evidence="3">cv. CM334</strain>
    </source>
</reference>
<dbReference type="EMBL" id="AYRZ02000007">
    <property type="protein sequence ID" value="PHT76810.1"/>
    <property type="molecule type" value="Genomic_DNA"/>
</dbReference>
<dbReference type="PANTHER" id="PTHR31917:SF148">
    <property type="entry name" value="DUF724 DOMAIN-CONTAINING PROTEIN 2"/>
    <property type="match status" value="1"/>
</dbReference>
<protein>
    <submittedName>
        <fullName evidence="2">Uncharacterized protein</fullName>
    </submittedName>
</protein>
<evidence type="ECO:0000313" key="2">
    <source>
        <dbReference type="EMBL" id="PHT76810.1"/>
    </source>
</evidence>
<dbReference type="STRING" id="4072.A0A2G2Z455"/>